<dbReference type="EC" id="2.7.12.2" evidence="6"/>
<dbReference type="Gene3D" id="1.10.510.10">
    <property type="entry name" value="Transferase(Phosphotransferase) domain 1"/>
    <property type="match status" value="1"/>
</dbReference>
<dbReference type="PANTHER" id="PTHR48013">
    <property type="entry name" value="DUAL SPECIFICITY MITOGEN-ACTIVATED PROTEIN KINASE KINASE 5-RELATED"/>
    <property type="match status" value="1"/>
</dbReference>
<dbReference type="OrthoDB" id="10252354at2759"/>
<dbReference type="PROSITE" id="PS00107">
    <property type="entry name" value="PROTEIN_KINASE_ATP"/>
    <property type="match status" value="1"/>
</dbReference>
<dbReference type="PROSITE" id="PS50011">
    <property type="entry name" value="PROTEIN_KINASE_DOM"/>
    <property type="match status" value="1"/>
</dbReference>
<reference evidence="10 11" key="1">
    <citation type="journal article" date="2019" name="Nat. Ecol. Evol.">
        <title>Megaphylogeny resolves global patterns of mushroom evolution.</title>
        <authorList>
            <person name="Varga T."/>
            <person name="Krizsan K."/>
            <person name="Foldi C."/>
            <person name="Dima B."/>
            <person name="Sanchez-Garcia M."/>
            <person name="Sanchez-Ramirez S."/>
            <person name="Szollosi G.J."/>
            <person name="Szarkandi J.G."/>
            <person name="Papp V."/>
            <person name="Albert L."/>
            <person name="Andreopoulos W."/>
            <person name="Angelini C."/>
            <person name="Antonin V."/>
            <person name="Barry K.W."/>
            <person name="Bougher N.L."/>
            <person name="Buchanan P."/>
            <person name="Buyck B."/>
            <person name="Bense V."/>
            <person name="Catcheside P."/>
            <person name="Chovatia M."/>
            <person name="Cooper J."/>
            <person name="Damon W."/>
            <person name="Desjardin D."/>
            <person name="Finy P."/>
            <person name="Geml J."/>
            <person name="Haridas S."/>
            <person name="Hughes K."/>
            <person name="Justo A."/>
            <person name="Karasinski D."/>
            <person name="Kautmanova I."/>
            <person name="Kiss B."/>
            <person name="Kocsube S."/>
            <person name="Kotiranta H."/>
            <person name="LaButti K.M."/>
            <person name="Lechner B.E."/>
            <person name="Liimatainen K."/>
            <person name="Lipzen A."/>
            <person name="Lukacs Z."/>
            <person name="Mihaltcheva S."/>
            <person name="Morgado L.N."/>
            <person name="Niskanen T."/>
            <person name="Noordeloos M.E."/>
            <person name="Ohm R.A."/>
            <person name="Ortiz-Santana B."/>
            <person name="Ovrebo C."/>
            <person name="Racz N."/>
            <person name="Riley R."/>
            <person name="Savchenko A."/>
            <person name="Shiryaev A."/>
            <person name="Soop K."/>
            <person name="Spirin V."/>
            <person name="Szebenyi C."/>
            <person name="Tomsovsky M."/>
            <person name="Tulloss R.E."/>
            <person name="Uehling J."/>
            <person name="Grigoriev I.V."/>
            <person name="Vagvolgyi C."/>
            <person name="Papp T."/>
            <person name="Martin F.M."/>
            <person name="Miettinen O."/>
            <person name="Hibbett D.S."/>
            <person name="Nagy L.G."/>
        </authorList>
    </citation>
    <scope>NUCLEOTIDE SEQUENCE [LARGE SCALE GENOMIC DNA]</scope>
    <source>
        <strain evidence="10 11">FP101781</strain>
    </source>
</reference>
<dbReference type="Pfam" id="PF00069">
    <property type="entry name" value="Pkinase"/>
    <property type="match status" value="1"/>
</dbReference>
<keyword evidence="3 10" id="KW-0418">Kinase</keyword>
<evidence type="ECO:0000256" key="7">
    <source>
        <dbReference type="PROSITE-ProRule" id="PRU10141"/>
    </source>
</evidence>
<dbReference type="EMBL" id="QPFP01000004">
    <property type="protein sequence ID" value="TEB37395.1"/>
    <property type="molecule type" value="Genomic_DNA"/>
</dbReference>
<dbReference type="SUPFAM" id="SSF56112">
    <property type="entry name" value="Protein kinase-like (PK-like)"/>
    <property type="match status" value="1"/>
</dbReference>
<comment type="caution">
    <text evidence="10">The sequence shown here is derived from an EMBL/GenBank/DDBJ whole genome shotgun (WGS) entry which is preliminary data.</text>
</comment>
<dbReference type="FunFam" id="1.10.510.10:FF:000263">
    <property type="entry name" value="MAP kinase skh1/pek1"/>
    <property type="match status" value="1"/>
</dbReference>
<dbReference type="GO" id="GO:0060237">
    <property type="term" value="P:regulation of fungal-type cell wall organization"/>
    <property type="evidence" value="ECO:0007669"/>
    <property type="project" value="TreeGrafter"/>
</dbReference>
<evidence type="ECO:0000313" key="11">
    <source>
        <dbReference type="Proteomes" id="UP000298030"/>
    </source>
</evidence>
<dbReference type="GO" id="GO:0004708">
    <property type="term" value="F:MAP kinase kinase activity"/>
    <property type="evidence" value="ECO:0007669"/>
    <property type="project" value="UniProtKB-EC"/>
</dbReference>
<feature type="region of interest" description="Disordered" evidence="8">
    <location>
        <begin position="1"/>
        <end position="24"/>
    </location>
</feature>
<comment type="similarity">
    <text evidence="5">Belongs to the protein kinase superfamily. STE Ser/Thr protein kinase family. MAP kinase kinase subfamily.</text>
</comment>
<evidence type="ECO:0000259" key="9">
    <source>
        <dbReference type="PROSITE" id="PS50011"/>
    </source>
</evidence>
<protein>
    <recommendedName>
        <fullName evidence="6">mitogen-activated protein kinase kinase</fullName>
        <ecNumber evidence="6">2.7.12.2</ecNumber>
    </recommendedName>
</protein>
<keyword evidence="2 7" id="KW-0547">Nucleotide-binding</keyword>
<dbReference type="PANTHER" id="PTHR48013:SF6">
    <property type="entry name" value="MAP KINASE KINASE MKK1_SSP32-RELATED"/>
    <property type="match status" value="1"/>
</dbReference>
<evidence type="ECO:0000256" key="8">
    <source>
        <dbReference type="SAM" id="MobiDB-lite"/>
    </source>
</evidence>
<dbReference type="AlphaFoldDB" id="A0A4Y7TT85"/>
<sequence>MKVTRPSRPPSQEDDAILISPPPTDWTDDMLEEIDRLGEGAGGAVHKVKDKATGTVMARKTITTREAPMRQLLRELHVMSTTKHVNIIAFYGAYMSPSQSEVKILMEFGEGGSLEAVAKRIRDRGAIVGEKIAGRIGEGVLQGLAYLHTMKTIHRDIKPSNILLTREGVVKLCDFGVSGELVFSNANTFTGTSFYMAPERICGKEYTIRSDVWSTGISILELVQNRFPFPTDVPPIELMMHIMSSQPPTLEDEPGVVEWSQEFKDFIKQTLIVDSLTRPTPKDMLGHPWIINMMKHENGMARWVGQVWGWNKSRRSRDE</sequence>
<organism evidence="10 11">
    <name type="scientific">Coprinellus micaceus</name>
    <name type="common">Glistening ink-cap mushroom</name>
    <name type="synonym">Coprinus micaceus</name>
    <dbReference type="NCBI Taxonomy" id="71717"/>
    <lineage>
        <taxon>Eukaryota</taxon>
        <taxon>Fungi</taxon>
        <taxon>Dikarya</taxon>
        <taxon>Basidiomycota</taxon>
        <taxon>Agaricomycotina</taxon>
        <taxon>Agaricomycetes</taxon>
        <taxon>Agaricomycetidae</taxon>
        <taxon>Agaricales</taxon>
        <taxon>Agaricineae</taxon>
        <taxon>Psathyrellaceae</taxon>
        <taxon>Coprinellus</taxon>
    </lineage>
</organism>
<dbReference type="STRING" id="71717.A0A4Y7TT85"/>
<feature type="domain" description="Protein kinase" evidence="9">
    <location>
        <begin position="31"/>
        <end position="290"/>
    </location>
</feature>
<dbReference type="InterPro" id="IPR011009">
    <property type="entry name" value="Kinase-like_dom_sf"/>
</dbReference>
<dbReference type="Gene3D" id="3.30.200.20">
    <property type="entry name" value="Phosphorylase Kinase, domain 1"/>
    <property type="match status" value="1"/>
</dbReference>
<gene>
    <name evidence="10" type="ORF">FA13DRAFT_1622336</name>
</gene>
<dbReference type="Proteomes" id="UP000298030">
    <property type="component" value="Unassembled WGS sequence"/>
</dbReference>
<evidence type="ECO:0000256" key="6">
    <source>
        <dbReference type="ARBA" id="ARBA00038999"/>
    </source>
</evidence>
<feature type="binding site" evidence="7">
    <location>
        <position position="60"/>
    </location>
    <ligand>
        <name>ATP</name>
        <dbReference type="ChEBI" id="CHEBI:30616"/>
    </ligand>
</feature>
<dbReference type="GO" id="GO:0005524">
    <property type="term" value="F:ATP binding"/>
    <property type="evidence" value="ECO:0007669"/>
    <property type="project" value="UniProtKB-UniRule"/>
</dbReference>
<keyword evidence="11" id="KW-1185">Reference proteome</keyword>
<dbReference type="SMART" id="SM00220">
    <property type="entry name" value="S_TKc"/>
    <property type="match status" value="1"/>
</dbReference>
<evidence type="ECO:0000313" key="10">
    <source>
        <dbReference type="EMBL" id="TEB37395.1"/>
    </source>
</evidence>
<evidence type="ECO:0000256" key="1">
    <source>
        <dbReference type="ARBA" id="ARBA00022679"/>
    </source>
</evidence>
<evidence type="ECO:0000256" key="3">
    <source>
        <dbReference type="ARBA" id="ARBA00022777"/>
    </source>
</evidence>
<keyword evidence="4 7" id="KW-0067">ATP-binding</keyword>
<evidence type="ECO:0000256" key="5">
    <source>
        <dbReference type="ARBA" id="ARBA00038035"/>
    </source>
</evidence>
<accession>A0A4Y7TT85</accession>
<name>A0A4Y7TT85_COPMI</name>
<evidence type="ECO:0000256" key="2">
    <source>
        <dbReference type="ARBA" id="ARBA00022741"/>
    </source>
</evidence>
<evidence type="ECO:0000256" key="4">
    <source>
        <dbReference type="ARBA" id="ARBA00022840"/>
    </source>
</evidence>
<dbReference type="InterPro" id="IPR000719">
    <property type="entry name" value="Prot_kinase_dom"/>
</dbReference>
<proteinExistence type="inferred from homology"/>
<dbReference type="GO" id="GO:0000196">
    <property type="term" value="P:cell integrity MAPK cascade"/>
    <property type="evidence" value="ECO:0007669"/>
    <property type="project" value="TreeGrafter"/>
</dbReference>
<keyword evidence="1" id="KW-0808">Transferase</keyword>
<dbReference type="InterPro" id="IPR017441">
    <property type="entry name" value="Protein_kinase_ATP_BS"/>
</dbReference>